<organism evidence="2 3">
    <name type="scientific">Clunio marinus</name>
    <dbReference type="NCBI Taxonomy" id="568069"/>
    <lineage>
        <taxon>Eukaryota</taxon>
        <taxon>Metazoa</taxon>
        <taxon>Ecdysozoa</taxon>
        <taxon>Arthropoda</taxon>
        <taxon>Hexapoda</taxon>
        <taxon>Insecta</taxon>
        <taxon>Pterygota</taxon>
        <taxon>Neoptera</taxon>
        <taxon>Endopterygota</taxon>
        <taxon>Diptera</taxon>
        <taxon>Nematocera</taxon>
        <taxon>Chironomoidea</taxon>
        <taxon>Chironomidae</taxon>
        <taxon>Clunio</taxon>
    </lineage>
</organism>
<protein>
    <submittedName>
        <fullName evidence="2">CLUMA_CG004553, isoform A</fullName>
    </submittedName>
</protein>
<dbReference type="EMBL" id="CVRI01000020">
    <property type="protein sequence ID" value="CRK90863.1"/>
    <property type="molecule type" value="Genomic_DNA"/>
</dbReference>
<evidence type="ECO:0000313" key="2">
    <source>
        <dbReference type="EMBL" id="CRK90863.1"/>
    </source>
</evidence>
<dbReference type="AlphaFoldDB" id="A0A1J1HS32"/>
<accession>A0A1J1HS32</accession>
<proteinExistence type="predicted"/>
<feature type="region of interest" description="Disordered" evidence="1">
    <location>
        <begin position="1"/>
        <end position="28"/>
    </location>
</feature>
<feature type="compositionally biased region" description="Basic and acidic residues" evidence="1">
    <location>
        <begin position="8"/>
        <end position="21"/>
    </location>
</feature>
<evidence type="ECO:0000313" key="3">
    <source>
        <dbReference type="Proteomes" id="UP000183832"/>
    </source>
</evidence>
<name>A0A1J1HS32_9DIPT</name>
<sequence>MMLSSANDSKDKPCAFKETPKSAKHKNNAFEGDKNAFYCFLSHKSSTFISSSLFNMHLCVKECFLLFLPSFRLLKSHESNLETINHKKTKRKTENER</sequence>
<reference evidence="2 3" key="1">
    <citation type="submission" date="2015-04" db="EMBL/GenBank/DDBJ databases">
        <authorList>
            <person name="Syromyatnikov M.Y."/>
            <person name="Popov V.N."/>
        </authorList>
    </citation>
    <scope>NUCLEOTIDE SEQUENCE [LARGE SCALE GENOMIC DNA]</scope>
</reference>
<gene>
    <name evidence="2" type="ORF">CLUMA_CG004553</name>
</gene>
<keyword evidence="3" id="KW-1185">Reference proteome</keyword>
<evidence type="ECO:0000256" key="1">
    <source>
        <dbReference type="SAM" id="MobiDB-lite"/>
    </source>
</evidence>
<dbReference type="Proteomes" id="UP000183832">
    <property type="component" value="Unassembled WGS sequence"/>
</dbReference>